<evidence type="ECO:0000259" key="3">
    <source>
        <dbReference type="PROSITE" id="PS50234"/>
    </source>
</evidence>
<feature type="transmembrane region" description="Helical" evidence="2">
    <location>
        <begin position="6"/>
        <end position="24"/>
    </location>
</feature>
<name>A0A8T7LS77_9CHLR</name>
<dbReference type="AlphaFoldDB" id="A0A8T7LS77"/>
<dbReference type="EMBL" id="CP128399">
    <property type="protein sequence ID" value="WJW66756.1"/>
    <property type="molecule type" value="Genomic_DNA"/>
</dbReference>
<dbReference type="Gene3D" id="3.40.50.410">
    <property type="entry name" value="von Willebrand factor, type A domain"/>
    <property type="match status" value="1"/>
</dbReference>
<proteinExistence type="predicted"/>
<keyword evidence="2" id="KW-0812">Transmembrane</keyword>
<evidence type="ECO:0000313" key="4">
    <source>
        <dbReference type="EMBL" id="NWJ44874.1"/>
    </source>
</evidence>
<dbReference type="RefSeq" id="WP_341468648.1">
    <property type="nucleotide sequence ID" value="NZ_CP128399.1"/>
</dbReference>
<evidence type="ECO:0000256" key="2">
    <source>
        <dbReference type="SAM" id="Phobius"/>
    </source>
</evidence>
<reference evidence="5" key="2">
    <citation type="journal article" date="2024" name="Nature">
        <title>Anoxygenic phototroph of the Chloroflexota uses a type I reaction centre.</title>
        <authorList>
            <person name="Tsuji J.M."/>
            <person name="Shaw N.A."/>
            <person name="Nagashima S."/>
            <person name="Venkiteswaran J.J."/>
            <person name="Schiff S.L."/>
            <person name="Watanabe T."/>
            <person name="Fukui M."/>
            <person name="Hanada S."/>
            <person name="Tank M."/>
            <person name="Neufeld J.D."/>
        </authorList>
    </citation>
    <scope>NUCLEOTIDE SEQUENCE</scope>
    <source>
        <strain evidence="5">L227-S17</strain>
    </source>
</reference>
<accession>A0A8T7LS77</accession>
<reference evidence="4 6" key="1">
    <citation type="submission" date="2020-06" db="EMBL/GenBank/DDBJ databases">
        <title>Anoxygenic phototrophic Chloroflexota member uses a Type I reaction center.</title>
        <authorList>
            <person name="Tsuji J.M."/>
            <person name="Shaw N.A."/>
            <person name="Nagashima S."/>
            <person name="Venkiteswaran J."/>
            <person name="Schiff S.L."/>
            <person name="Hanada S."/>
            <person name="Tank M."/>
            <person name="Neufeld J.D."/>
        </authorList>
    </citation>
    <scope>NUCLEOTIDE SEQUENCE [LARGE SCALE GENOMIC DNA]</scope>
    <source>
        <strain evidence="4">L227-S17</strain>
    </source>
</reference>
<dbReference type="Proteomes" id="UP001431572">
    <property type="component" value="Chromosome 1"/>
</dbReference>
<keyword evidence="2" id="KW-1133">Transmembrane helix</keyword>
<gene>
    <name evidence="4" type="ORF">HXX08_03260</name>
    <name evidence="5" type="ORF">OZ401_002571</name>
</gene>
<evidence type="ECO:0000313" key="7">
    <source>
        <dbReference type="Proteomes" id="UP001431572"/>
    </source>
</evidence>
<dbReference type="InterPro" id="IPR036465">
    <property type="entry name" value="vWFA_dom_sf"/>
</dbReference>
<dbReference type="PANTHER" id="PTHR37464">
    <property type="entry name" value="BLL2463 PROTEIN"/>
    <property type="match status" value="1"/>
</dbReference>
<dbReference type="InterPro" id="IPR002035">
    <property type="entry name" value="VWF_A"/>
</dbReference>
<dbReference type="PANTHER" id="PTHR37464:SF1">
    <property type="entry name" value="BLL2463 PROTEIN"/>
    <property type="match status" value="1"/>
</dbReference>
<keyword evidence="2" id="KW-0472">Membrane</keyword>
<feature type="transmembrane region" description="Helical" evidence="2">
    <location>
        <begin position="59"/>
        <end position="80"/>
    </location>
</feature>
<dbReference type="CDD" id="cd00198">
    <property type="entry name" value="vWFA"/>
    <property type="match status" value="1"/>
</dbReference>
<dbReference type="SUPFAM" id="SSF53300">
    <property type="entry name" value="vWA-like"/>
    <property type="match status" value="1"/>
</dbReference>
<dbReference type="PROSITE" id="PS50234">
    <property type="entry name" value="VWFA"/>
    <property type="match status" value="1"/>
</dbReference>
<dbReference type="InterPro" id="IPR024163">
    <property type="entry name" value="Aerotolerance_reg_N"/>
</dbReference>
<evidence type="ECO:0000256" key="1">
    <source>
        <dbReference type="SAM" id="Coils"/>
    </source>
</evidence>
<evidence type="ECO:0000313" key="6">
    <source>
        <dbReference type="Proteomes" id="UP000521676"/>
    </source>
</evidence>
<sequence length="649" mass="70634">MGFLFPLGLVFLILAIPIILFYLLKLRREEMTVSSNILWRKVLQDRQANAPWQKLQKNWLMFLQLLLLLILAAVLSQPFFESQATATGNIIVLLDSSATMQATDVSPNRFSKARQEVSNLIDQMGNSDKMTLVLMRSFPEVVATASSNKAELRNALDKAKVTNEAINAKGAITLAATNADRTPGTTVIVVSNGGFTRAEGLPPLRAKVRYIKIGESDNNQAITGLRLRESGVAPQLFIGLSNYAEIPAKATLQVTVDGKVFNTREVDIGANDKFDLTLTDLPSTTKVVNATIKPISGTQDFLAVDNQAWTVRNAGDPQKVLLVTTGNSFLSTLLTRMTNYKVSKIDPSEYEALKNKSDYNIFIFDEFAPDQLPFGAGVWLIGPNNSPFLPVTGSSKEPVVGRLEQNDPILRYTDLSSIEIAEAKQFEMPGWAHIVAAAGDGTPLIIAGERQGQRIAALSFNLHNSNLALNISWPILMVNTLGWLQPQGAVDAVSEAAPGEPVSFVVGSSNEQISVTAPGNGAQILKVINNVASFTDTSQTGVYQVTRRLDTVSATPSGGNTTTRPRVVTESFVVNLFSDTVSNIKPLEDLGLQGTNSGVQNNATVKTEREFWQPLALVALILLMLEWFIFYKGKITIFSRKKSSSGKTV</sequence>
<organism evidence="4 6">
    <name type="scientific">Candidatus Chlorohelix allophototropha</name>
    <dbReference type="NCBI Taxonomy" id="3003348"/>
    <lineage>
        <taxon>Bacteria</taxon>
        <taxon>Bacillati</taxon>
        <taxon>Chloroflexota</taxon>
        <taxon>Chloroflexia</taxon>
        <taxon>Candidatus Chloroheliales</taxon>
        <taxon>Candidatus Chloroheliaceae</taxon>
        <taxon>Candidatus Chlorohelix</taxon>
    </lineage>
</organism>
<dbReference type="SMART" id="SM00327">
    <property type="entry name" value="VWA"/>
    <property type="match status" value="1"/>
</dbReference>
<dbReference type="EMBL" id="JACATZ010000001">
    <property type="protein sequence ID" value="NWJ44874.1"/>
    <property type="molecule type" value="Genomic_DNA"/>
</dbReference>
<keyword evidence="1" id="KW-0175">Coiled coil</keyword>
<feature type="coiled-coil region" evidence="1">
    <location>
        <begin position="142"/>
        <end position="169"/>
    </location>
</feature>
<dbReference type="Pfam" id="PF13519">
    <property type="entry name" value="VWA_2"/>
    <property type="match status" value="1"/>
</dbReference>
<feature type="domain" description="VWFA" evidence="3">
    <location>
        <begin position="89"/>
        <end position="281"/>
    </location>
</feature>
<evidence type="ECO:0000313" key="5">
    <source>
        <dbReference type="EMBL" id="WJW66756.1"/>
    </source>
</evidence>
<protein>
    <submittedName>
        <fullName evidence="5">BatA and WFA domain-containing protein</fullName>
    </submittedName>
    <submittedName>
        <fullName evidence="4">BatA domain-containing protein</fullName>
    </submittedName>
</protein>
<dbReference type="Proteomes" id="UP000521676">
    <property type="component" value="Unassembled WGS sequence"/>
</dbReference>
<keyword evidence="7" id="KW-1185">Reference proteome</keyword>
<dbReference type="Pfam" id="PF07584">
    <property type="entry name" value="BatA"/>
    <property type="match status" value="1"/>
</dbReference>
<feature type="transmembrane region" description="Helical" evidence="2">
    <location>
        <begin position="611"/>
        <end position="631"/>
    </location>
</feature>